<feature type="transmembrane region" description="Helical" evidence="1">
    <location>
        <begin position="53"/>
        <end position="71"/>
    </location>
</feature>
<protein>
    <submittedName>
        <fullName evidence="2">Uncharacterized protein</fullName>
    </submittedName>
</protein>
<dbReference type="SUPFAM" id="SSF54631">
    <property type="entry name" value="CBS-domain pair"/>
    <property type="match status" value="1"/>
</dbReference>
<evidence type="ECO:0000313" key="2">
    <source>
        <dbReference type="EMBL" id="PWJ92192.1"/>
    </source>
</evidence>
<dbReference type="EMBL" id="QGGI01000009">
    <property type="protein sequence ID" value="PWJ92192.1"/>
    <property type="molecule type" value="Genomic_DNA"/>
</dbReference>
<proteinExistence type="predicted"/>
<keyword evidence="1" id="KW-0812">Transmembrane</keyword>
<keyword evidence="1" id="KW-0472">Membrane</keyword>
<organism evidence="2 3">
    <name type="scientific">Oceanotoga teriensis</name>
    <dbReference type="NCBI Taxonomy" id="515440"/>
    <lineage>
        <taxon>Bacteria</taxon>
        <taxon>Thermotogati</taxon>
        <taxon>Thermotogota</taxon>
        <taxon>Thermotogae</taxon>
        <taxon>Petrotogales</taxon>
        <taxon>Petrotogaceae</taxon>
        <taxon>Oceanotoga</taxon>
    </lineage>
</organism>
<reference evidence="2 3" key="1">
    <citation type="submission" date="2018-05" db="EMBL/GenBank/DDBJ databases">
        <title>Genomic Encyclopedia of Type Strains, Phase IV (KMG-IV): sequencing the most valuable type-strain genomes for metagenomic binning, comparative biology and taxonomic classification.</title>
        <authorList>
            <person name="Goeker M."/>
        </authorList>
    </citation>
    <scope>NUCLEOTIDE SEQUENCE [LARGE SCALE GENOMIC DNA]</scope>
    <source>
        <strain evidence="2 3">DSM 24906</strain>
    </source>
</reference>
<feature type="transmembrane region" description="Helical" evidence="1">
    <location>
        <begin position="18"/>
        <end position="41"/>
    </location>
</feature>
<accession>A0AA45C6R1</accession>
<name>A0AA45C6R1_9BACT</name>
<keyword evidence="1" id="KW-1133">Transmembrane helix</keyword>
<sequence length="250" mass="28617">MNDQKPSKNSKPTDLRNIIALIITLAVITITIIVAICTLTLPEKPDFDFIGQSLLPLWGTWLGTVLAFYFGKANFDSVAKTYENVINNLSSEEKMEKIPVDDVMTPINNITHIDYDETQLNRTILEILNDKLFSGYNRFVFLEKNNIFKYVIHRSTFTNFIADKLRDETIDVKKLTLKNFIDEKDKNEYIKDMLDNSYNFVALNDNLLDAKNAMKSLKNCEDVFVTKTGRGTDPVLGLITNNIIIKFSKI</sequence>
<keyword evidence="3" id="KW-1185">Reference proteome</keyword>
<evidence type="ECO:0000313" key="3">
    <source>
        <dbReference type="Proteomes" id="UP000245921"/>
    </source>
</evidence>
<evidence type="ECO:0000256" key="1">
    <source>
        <dbReference type="SAM" id="Phobius"/>
    </source>
</evidence>
<dbReference type="Proteomes" id="UP000245921">
    <property type="component" value="Unassembled WGS sequence"/>
</dbReference>
<comment type="caution">
    <text evidence="2">The sequence shown here is derived from an EMBL/GenBank/DDBJ whole genome shotgun (WGS) entry which is preliminary data.</text>
</comment>
<gene>
    <name evidence="2" type="ORF">C7380_10975</name>
</gene>
<dbReference type="RefSeq" id="WP_109604915.1">
    <property type="nucleotide sequence ID" value="NZ_JAMHJO010000009.1"/>
</dbReference>
<dbReference type="InterPro" id="IPR046342">
    <property type="entry name" value="CBS_dom_sf"/>
</dbReference>
<dbReference type="AlphaFoldDB" id="A0AA45C6R1"/>